<organism evidence="1 2">
    <name type="scientific">Ochrobactrum quorumnocens</name>
    <dbReference type="NCBI Taxonomy" id="271865"/>
    <lineage>
        <taxon>Bacteria</taxon>
        <taxon>Pseudomonadati</taxon>
        <taxon>Pseudomonadota</taxon>
        <taxon>Alphaproteobacteria</taxon>
        <taxon>Hyphomicrobiales</taxon>
        <taxon>Brucellaceae</taxon>
        <taxon>Brucella/Ochrobactrum group</taxon>
        <taxon>Ochrobactrum</taxon>
    </lineage>
</organism>
<protein>
    <submittedName>
        <fullName evidence="1">Uncharacterized protein</fullName>
    </submittedName>
</protein>
<dbReference type="EMBL" id="CP022604">
    <property type="protein sequence ID" value="ASV87028.1"/>
    <property type="molecule type" value="Genomic_DNA"/>
</dbReference>
<name>A0A248UK16_9HYPH</name>
<gene>
    <name evidence="1" type="ORF">CES85_2353</name>
</gene>
<dbReference type="Proteomes" id="UP000215256">
    <property type="component" value="Chromosome 1"/>
</dbReference>
<reference evidence="1 2" key="1">
    <citation type="submission" date="2017-07" db="EMBL/GenBank/DDBJ databases">
        <title>Phylogenetic study on the rhizospheric bacterium Ochrobactrum sp. A44.</title>
        <authorList>
            <person name="Krzyzanowska D.M."/>
            <person name="Ossowicki A."/>
            <person name="Rajewska M."/>
            <person name="Maciag T."/>
            <person name="Kaczynski Z."/>
            <person name="Czerwicka M."/>
            <person name="Jafra S."/>
        </authorList>
    </citation>
    <scope>NUCLEOTIDE SEQUENCE [LARGE SCALE GENOMIC DNA]</scope>
    <source>
        <strain evidence="1 2">A44</strain>
    </source>
</reference>
<evidence type="ECO:0000313" key="2">
    <source>
        <dbReference type="Proteomes" id="UP000215256"/>
    </source>
</evidence>
<evidence type="ECO:0000313" key="1">
    <source>
        <dbReference type="EMBL" id="ASV87028.1"/>
    </source>
</evidence>
<sequence length="40" mass="4198">MEQHRVAVSAVEGAIQTICEKACAVFAFAFTTGSGGRSEH</sequence>
<dbReference type="KEGG" id="och:CES85_2353"/>
<dbReference type="AlphaFoldDB" id="A0A248UK16"/>
<accession>A0A248UK16</accession>
<proteinExistence type="predicted"/>